<keyword evidence="1 5" id="KW-0378">Hydrolase</keyword>
<evidence type="ECO:0000259" key="4">
    <source>
        <dbReference type="Pfam" id="PF00331"/>
    </source>
</evidence>
<evidence type="ECO:0000313" key="6">
    <source>
        <dbReference type="Proteomes" id="UP000315750"/>
    </source>
</evidence>
<dbReference type="Proteomes" id="UP000315750">
    <property type="component" value="Chromosome"/>
</dbReference>
<dbReference type="GO" id="GO:0000272">
    <property type="term" value="P:polysaccharide catabolic process"/>
    <property type="evidence" value="ECO:0007669"/>
    <property type="project" value="UniProtKB-KW"/>
</dbReference>
<dbReference type="InterPro" id="IPR001000">
    <property type="entry name" value="GH10_dom"/>
</dbReference>
<reference evidence="5 6" key="1">
    <citation type="submission" date="2019-02" db="EMBL/GenBank/DDBJ databases">
        <title>Deep-cultivation of Planctomycetes and their phenomic and genomic characterization uncovers novel biology.</title>
        <authorList>
            <person name="Wiegand S."/>
            <person name="Jogler M."/>
            <person name="Boedeker C."/>
            <person name="Pinto D."/>
            <person name="Vollmers J."/>
            <person name="Rivas-Marin E."/>
            <person name="Kohn T."/>
            <person name="Peeters S.H."/>
            <person name="Heuer A."/>
            <person name="Rast P."/>
            <person name="Oberbeckmann S."/>
            <person name="Bunk B."/>
            <person name="Jeske O."/>
            <person name="Meyerdierks A."/>
            <person name="Storesund J.E."/>
            <person name="Kallscheuer N."/>
            <person name="Luecker S."/>
            <person name="Lage O.M."/>
            <person name="Pohl T."/>
            <person name="Merkel B.J."/>
            <person name="Hornburger P."/>
            <person name="Mueller R.-W."/>
            <person name="Bruemmer F."/>
            <person name="Labrenz M."/>
            <person name="Spormann A.M."/>
            <person name="Op den Camp H."/>
            <person name="Overmann J."/>
            <person name="Amann R."/>
            <person name="Jetten M.S.M."/>
            <person name="Mascher T."/>
            <person name="Medema M.H."/>
            <person name="Devos D.P."/>
            <person name="Kaster A.-K."/>
            <person name="Ovreas L."/>
            <person name="Rohde M."/>
            <person name="Galperin M.Y."/>
            <person name="Jogler C."/>
        </authorList>
    </citation>
    <scope>NUCLEOTIDE SEQUENCE [LARGE SCALE GENOMIC DNA]</scope>
    <source>
        <strain evidence="5 6">Pan181</strain>
    </source>
</reference>
<dbReference type="Pfam" id="PF00331">
    <property type="entry name" value="Glyco_hydro_10"/>
    <property type="match status" value="1"/>
</dbReference>
<dbReference type="SUPFAM" id="SSF51445">
    <property type="entry name" value="(Trans)glycosidases"/>
    <property type="match status" value="1"/>
</dbReference>
<dbReference type="Gene3D" id="3.20.20.80">
    <property type="entry name" value="Glycosidases"/>
    <property type="match status" value="1"/>
</dbReference>
<evidence type="ECO:0000313" key="5">
    <source>
        <dbReference type="EMBL" id="QDU55186.1"/>
    </source>
</evidence>
<feature type="domain" description="GH10" evidence="4">
    <location>
        <begin position="205"/>
        <end position="288"/>
    </location>
</feature>
<name>A0A518AKG6_9BACT</name>
<dbReference type="InterPro" id="IPR017853">
    <property type="entry name" value="GH"/>
</dbReference>
<dbReference type="AlphaFoldDB" id="A0A518AKG6"/>
<keyword evidence="6" id="KW-1185">Reference proteome</keyword>
<evidence type="ECO:0000256" key="1">
    <source>
        <dbReference type="ARBA" id="ARBA00022801"/>
    </source>
</evidence>
<gene>
    <name evidence="5" type="ORF">Pan181_13720</name>
</gene>
<protein>
    <submittedName>
        <fullName evidence="5">Glycosyl hydrolase family 10</fullName>
    </submittedName>
</protein>
<organism evidence="5 6">
    <name type="scientific">Aeoliella mucimassa</name>
    <dbReference type="NCBI Taxonomy" id="2527972"/>
    <lineage>
        <taxon>Bacteria</taxon>
        <taxon>Pseudomonadati</taxon>
        <taxon>Planctomycetota</taxon>
        <taxon>Planctomycetia</taxon>
        <taxon>Pirellulales</taxon>
        <taxon>Lacipirellulaceae</taxon>
        <taxon>Aeoliella</taxon>
    </lineage>
</organism>
<accession>A0A518AKG6</accession>
<dbReference type="KEGG" id="amuc:Pan181_13720"/>
<keyword evidence="2" id="KW-0119">Carbohydrate metabolism</keyword>
<dbReference type="OrthoDB" id="290971at2"/>
<evidence type="ECO:0000256" key="3">
    <source>
        <dbReference type="ARBA" id="ARBA00023326"/>
    </source>
</evidence>
<keyword evidence="3" id="KW-0624">Polysaccharide degradation</keyword>
<proteinExistence type="predicted"/>
<dbReference type="GO" id="GO:0004553">
    <property type="term" value="F:hydrolase activity, hydrolyzing O-glycosyl compounds"/>
    <property type="evidence" value="ECO:0007669"/>
    <property type="project" value="InterPro"/>
</dbReference>
<evidence type="ECO:0000256" key="2">
    <source>
        <dbReference type="ARBA" id="ARBA00023277"/>
    </source>
</evidence>
<dbReference type="EMBL" id="CP036278">
    <property type="protein sequence ID" value="QDU55186.1"/>
    <property type="molecule type" value="Genomic_DNA"/>
</dbReference>
<sequence>MGLMRLFVHDKGRLEGLDPSRVHMVGFDGLPWYGSVFISENQLVIQRNEKDSGTVSVPWHVREWGEMLLSTATLMERDKPYFLEVELARGVVHRLRNQLEAWRQLGLVVPPELEQKVLSATRHFSRAASGQQIPATASNEANEAIELAVSAGHDLAGTYASQVLALRTRNGPLTTLLGVDLSGELPPQDLRHSIVDTFNLVSLPMAWRDIEMSEGRREWDATDNELRWAQKHGLKVVGGPLLEFDERRVPDWTYLWEGDYDTLSTFMLEHVRHTVRRYRGKVHLWHVAARMNRPQVLSLGDEDRLQIVASAIHTIRELDPRTPVVASFDQPWAEYMANQPIELAPMHYADALVRADLGLSGLGLELNIGQQPLATAPRTAIAFSQLMDQWSMFELPLFLMLTVDTRVSRNAPATPSETASRAKWVEYYLPPLLAKNSVQVVLWNQLSDRNAEFPGAGLFDESHQPKAVLNALAELRKRYLA</sequence>